<protein>
    <submittedName>
        <fullName evidence="1">Uncharacterized protein</fullName>
    </submittedName>
</protein>
<reference evidence="1 2" key="1">
    <citation type="submission" date="2018-02" db="EMBL/GenBank/DDBJ databases">
        <title>Comparative genomes isolates from brazilian mangrove.</title>
        <authorList>
            <person name="Araujo J.E."/>
            <person name="Taketani R.G."/>
            <person name="Silva M.C.P."/>
            <person name="Loureco M.V."/>
            <person name="Andreote F.D."/>
        </authorList>
    </citation>
    <scope>NUCLEOTIDE SEQUENCE [LARGE SCALE GENOMIC DNA]</scope>
    <source>
        <strain evidence="1 2">Hex-1 MGV</strain>
    </source>
</reference>
<proteinExistence type="predicted"/>
<gene>
    <name evidence="1" type="ORF">C5Y83_16075</name>
</gene>
<accession>A0A2S8FT36</accession>
<sequence length="71" mass="7913">MSNFIRVPDSNGHTCYVNLSSIQMCRLEPQTGRLTIHMNPSEGSSLLHILLDGDEAKRAVRILESQCVDVD</sequence>
<dbReference type="AlphaFoldDB" id="A0A2S8FT36"/>
<dbReference type="Proteomes" id="UP000238322">
    <property type="component" value="Unassembled WGS sequence"/>
</dbReference>
<evidence type="ECO:0000313" key="1">
    <source>
        <dbReference type="EMBL" id="PQO34994.1"/>
    </source>
</evidence>
<dbReference type="EMBL" id="PUHY01000010">
    <property type="protein sequence ID" value="PQO34994.1"/>
    <property type="molecule type" value="Genomic_DNA"/>
</dbReference>
<evidence type="ECO:0000313" key="2">
    <source>
        <dbReference type="Proteomes" id="UP000238322"/>
    </source>
</evidence>
<dbReference type="OrthoDB" id="9866984at2"/>
<comment type="caution">
    <text evidence="1">The sequence shown here is derived from an EMBL/GenBank/DDBJ whole genome shotgun (WGS) entry which is preliminary data.</text>
</comment>
<dbReference type="RefSeq" id="WP_105330724.1">
    <property type="nucleotide sequence ID" value="NZ_PUHY01000010.1"/>
</dbReference>
<organism evidence="1 2">
    <name type="scientific">Blastopirellula marina</name>
    <dbReference type="NCBI Taxonomy" id="124"/>
    <lineage>
        <taxon>Bacteria</taxon>
        <taxon>Pseudomonadati</taxon>
        <taxon>Planctomycetota</taxon>
        <taxon>Planctomycetia</taxon>
        <taxon>Pirellulales</taxon>
        <taxon>Pirellulaceae</taxon>
        <taxon>Blastopirellula</taxon>
    </lineage>
</organism>
<name>A0A2S8FT36_9BACT</name>